<organism evidence="11 12">
    <name type="scientific">Pundamilia nyererei</name>
    <dbReference type="NCBI Taxonomy" id="303518"/>
    <lineage>
        <taxon>Eukaryota</taxon>
        <taxon>Metazoa</taxon>
        <taxon>Chordata</taxon>
        <taxon>Craniata</taxon>
        <taxon>Vertebrata</taxon>
        <taxon>Euteleostomi</taxon>
        <taxon>Actinopterygii</taxon>
        <taxon>Neopterygii</taxon>
        <taxon>Teleostei</taxon>
        <taxon>Neoteleostei</taxon>
        <taxon>Acanthomorphata</taxon>
        <taxon>Ovalentaria</taxon>
        <taxon>Cichlomorphae</taxon>
        <taxon>Cichliformes</taxon>
        <taxon>Cichlidae</taxon>
        <taxon>African cichlids</taxon>
        <taxon>Pseudocrenilabrinae</taxon>
        <taxon>Haplochromini</taxon>
        <taxon>Pundamilia</taxon>
    </lineage>
</organism>
<accession>A0A9Y3R865</accession>
<dbReference type="GO" id="GO:0005886">
    <property type="term" value="C:plasma membrane"/>
    <property type="evidence" value="ECO:0007669"/>
    <property type="project" value="UniProtKB-SubCell"/>
</dbReference>
<dbReference type="RefSeq" id="XP_005730740.1">
    <property type="nucleotide sequence ID" value="XM_005730683.1"/>
</dbReference>
<sequence>MIVYFCNFYWCFIMWGVTLFFLFCVAAQVTSHNIEVKCEEYHGFPSRHETLVPSLVAGLKLKMVPVGERVMLNISWAISIDASTKYLTATRIRTERQDYHCNYNPSLASASLDQLEKIWFHYAVNPTYGYNIIQVANLPFPPLVDGNLVYVTESIYIPKPPKTTVTPTSPYVTTVKVTTGLTTPAPRVPVIVRFAIIFTGGVVILIILSSFCIMCKNRTVKAGKLLDYQNIPVVPPHVLLVYPAVNSAFQRAVVALAEFLQLHGGCKVAIDIWQQEKIAQKGPMRWLAEEAKSANQVLIVSPQPSHCPPDPSMSESSIPAAAHDLYPLILNMVASNAKNPSELSKFWVVQLGEQKDKSSCMLPLELRVCKTFCLMKDLKKLYKGLHTCEQIDKKIISLICNRGVSYSENSTLTLRESVETLRGHQVNISKEVTIKFCDHHNLNICHDNVLTA</sequence>
<evidence type="ECO:0000313" key="11">
    <source>
        <dbReference type="Proteomes" id="UP000695023"/>
    </source>
</evidence>
<dbReference type="GO" id="GO:0030368">
    <property type="term" value="F:interleukin-17 receptor activity"/>
    <property type="evidence" value="ECO:0007669"/>
    <property type="project" value="InterPro"/>
</dbReference>
<dbReference type="Pfam" id="PF08357">
    <property type="entry name" value="SEFIR"/>
    <property type="match status" value="1"/>
</dbReference>
<evidence type="ECO:0000256" key="4">
    <source>
        <dbReference type="ARBA" id="ARBA00022729"/>
    </source>
</evidence>
<evidence type="ECO:0000256" key="1">
    <source>
        <dbReference type="ARBA" id="ARBA00004251"/>
    </source>
</evidence>
<comment type="subcellular location">
    <subcellularLocation>
        <location evidence="1">Cell membrane</location>
        <topology evidence="1">Single-pass type I membrane protein</topology>
    </subcellularLocation>
</comment>
<dbReference type="PANTHER" id="PTHR15583:SF11">
    <property type="entry name" value="INTERLEUKIN-17 RECEPTOR B"/>
    <property type="match status" value="1"/>
</dbReference>
<keyword evidence="11" id="KW-1185">Reference proteome</keyword>
<dbReference type="InterPro" id="IPR038683">
    <property type="entry name" value="IL17RA/B_FnIII-like_1_sf"/>
</dbReference>
<dbReference type="Gene3D" id="3.40.50.11530">
    <property type="match status" value="1"/>
</dbReference>
<evidence type="ECO:0000313" key="12">
    <source>
        <dbReference type="RefSeq" id="XP_005730740.1"/>
    </source>
</evidence>
<dbReference type="Gene3D" id="2.60.40.2160">
    <property type="entry name" value="Interleukin-17 receptor A/B, fibronectin-III-like domain 1"/>
    <property type="match status" value="1"/>
</dbReference>
<evidence type="ECO:0000256" key="2">
    <source>
        <dbReference type="ARBA" id="ARBA00022475"/>
    </source>
</evidence>
<name>A0A9Y3R865_9CICH</name>
<feature type="transmembrane region" description="Helical" evidence="9">
    <location>
        <begin position="7"/>
        <end position="29"/>
    </location>
</feature>
<evidence type="ECO:0000256" key="8">
    <source>
        <dbReference type="ARBA" id="ARBA00023180"/>
    </source>
</evidence>
<dbReference type="InterPro" id="IPR039465">
    <property type="entry name" value="IL-17_rcpt-like"/>
</dbReference>
<keyword evidence="5 9" id="KW-1133">Transmembrane helix</keyword>
<proteinExistence type="predicted"/>
<evidence type="ECO:0000256" key="5">
    <source>
        <dbReference type="ARBA" id="ARBA00022989"/>
    </source>
</evidence>
<keyword evidence="7 12" id="KW-0675">Receptor</keyword>
<keyword evidence="4" id="KW-0732">Signal</keyword>
<dbReference type="Proteomes" id="UP000695023">
    <property type="component" value="Unplaced"/>
</dbReference>
<dbReference type="AlphaFoldDB" id="A0A9Y3R865"/>
<feature type="transmembrane region" description="Helical" evidence="9">
    <location>
        <begin position="191"/>
        <end position="215"/>
    </location>
</feature>
<evidence type="ECO:0000256" key="3">
    <source>
        <dbReference type="ARBA" id="ARBA00022692"/>
    </source>
</evidence>
<keyword evidence="3 9" id="KW-0812">Transmembrane</keyword>
<keyword evidence="8" id="KW-0325">Glycoprotein</keyword>
<dbReference type="GeneID" id="102198781"/>
<keyword evidence="2" id="KW-1003">Cell membrane</keyword>
<feature type="domain" description="SEFIR" evidence="10">
    <location>
        <begin position="237"/>
        <end position="385"/>
    </location>
</feature>
<protein>
    <submittedName>
        <fullName evidence="12">Interleukin-17 receptor B</fullName>
    </submittedName>
</protein>
<gene>
    <name evidence="12" type="primary">il17rb</name>
</gene>
<reference evidence="12" key="1">
    <citation type="submission" date="2025-08" db="UniProtKB">
        <authorList>
            <consortium name="RefSeq"/>
        </authorList>
    </citation>
    <scope>IDENTIFICATION</scope>
</reference>
<keyword evidence="6 9" id="KW-0472">Membrane</keyword>
<evidence type="ECO:0000259" key="10">
    <source>
        <dbReference type="Pfam" id="PF08357"/>
    </source>
</evidence>
<evidence type="ECO:0000256" key="9">
    <source>
        <dbReference type="SAM" id="Phobius"/>
    </source>
</evidence>
<evidence type="ECO:0000256" key="7">
    <source>
        <dbReference type="ARBA" id="ARBA00023170"/>
    </source>
</evidence>
<dbReference type="InterPro" id="IPR013568">
    <property type="entry name" value="SEFIR_dom"/>
</dbReference>
<dbReference type="PANTHER" id="PTHR15583">
    <property type="entry name" value="INTERLEUKIN-17 RECEPTOR"/>
    <property type="match status" value="1"/>
</dbReference>
<evidence type="ECO:0000256" key="6">
    <source>
        <dbReference type="ARBA" id="ARBA00023136"/>
    </source>
</evidence>
<dbReference type="CTD" id="55540"/>